<evidence type="ECO:0000256" key="1">
    <source>
        <dbReference type="ARBA" id="ARBA00022612"/>
    </source>
</evidence>
<evidence type="ECO:0000313" key="5">
    <source>
        <dbReference type="Proteomes" id="UP000306631"/>
    </source>
</evidence>
<organism evidence="4 5">
    <name type="scientific">Stenotrophomonas maltophilia</name>
    <name type="common">Pseudomonas maltophilia</name>
    <name type="synonym">Xanthomonas maltophilia</name>
    <dbReference type="NCBI Taxonomy" id="40324"/>
    <lineage>
        <taxon>Bacteria</taxon>
        <taxon>Pseudomonadati</taxon>
        <taxon>Pseudomonadota</taxon>
        <taxon>Gammaproteobacteria</taxon>
        <taxon>Lysobacterales</taxon>
        <taxon>Lysobacteraceae</taxon>
        <taxon>Stenotrophomonas</taxon>
        <taxon>Stenotrophomonas maltophilia group</taxon>
    </lineage>
</organism>
<protein>
    <submittedName>
        <fullName evidence="4">Terminase</fullName>
    </submittedName>
</protein>
<comment type="caution">
    <text evidence="4">The sequence shown here is derived from an EMBL/GenBank/DDBJ whole genome shotgun (WGS) entry which is preliminary data.</text>
</comment>
<dbReference type="Proteomes" id="UP000306631">
    <property type="component" value="Unassembled WGS sequence"/>
</dbReference>
<sequence length="452" mass="50369">MPTLNEPQAEFLQLPHKFRAFVGGFGSGKTWVGCGSLCQHAWQFPRIPAGYFAPSYPQIRDIFYPTVEEVAFDWGLRAQINQSNKEVHLYAGRQYRTTVICRSMDKPASIVGFKVGKALVDEIDTLKKKKAHEAWRKIIARLRVKAPGLQNGIDVTTTPEGFNFVYEQFEQIPGSDPKKAALYGKVHASTYDNEAFLPEDYIESLFETYPEQLVLAYIRGLFVNLTTGSVYGVFSRKLNGTMATVAEDEPLHVGMDFNVMNMTGIVCVIRGDQPLALEELTGIRDTPAMIQALKDRFPDRRITVYPDASGGSAHTNNASVSDLGLLRAAGFTVRVPAANPRIRARVVSVNAMLCNAKGKRRLLVNAYGCPKLTEALEKQAYDDNGMPDKTTGFDHGPDALGYFIHTRFPAVTSARERPSVERSAPLVPHTRRWLESRPDDDNDVAARRRNNL</sequence>
<proteinExistence type="predicted"/>
<feature type="domain" description="Terminase large subunit gp17-like C-terminal" evidence="3">
    <location>
        <begin position="253"/>
        <end position="405"/>
    </location>
</feature>
<dbReference type="OrthoDB" id="6032310at2"/>
<dbReference type="Gene3D" id="3.40.50.300">
    <property type="entry name" value="P-loop containing nucleotide triphosphate hydrolases"/>
    <property type="match status" value="1"/>
</dbReference>
<evidence type="ECO:0000256" key="2">
    <source>
        <dbReference type="SAM" id="MobiDB-lite"/>
    </source>
</evidence>
<gene>
    <name evidence="4" type="ORF">E5352_05865</name>
</gene>
<feature type="region of interest" description="Disordered" evidence="2">
    <location>
        <begin position="431"/>
        <end position="452"/>
    </location>
</feature>
<dbReference type="EMBL" id="SRYW01000004">
    <property type="protein sequence ID" value="TGY35245.1"/>
    <property type="molecule type" value="Genomic_DNA"/>
</dbReference>
<evidence type="ECO:0000259" key="3">
    <source>
        <dbReference type="Pfam" id="PF17289"/>
    </source>
</evidence>
<reference evidence="4 5" key="1">
    <citation type="submission" date="2019-04" db="EMBL/GenBank/DDBJ databases">
        <title>Microbes associate with the intestines of laboratory mice.</title>
        <authorList>
            <person name="Navarre W."/>
            <person name="Wong E."/>
            <person name="Huang K."/>
            <person name="Tropini C."/>
            <person name="Ng K."/>
            <person name="Yu B."/>
        </authorList>
    </citation>
    <scope>NUCLEOTIDE SEQUENCE [LARGE SCALE GENOMIC DNA]</scope>
    <source>
        <strain evidence="4 5">NM62_B4-13</strain>
    </source>
</reference>
<dbReference type="InterPro" id="IPR027417">
    <property type="entry name" value="P-loop_NTPase"/>
</dbReference>
<dbReference type="Gene3D" id="3.30.420.280">
    <property type="match status" value="1"/>
</dbReference>
<dbReference type="AlphaFoldDB" id="A0A4S2D2H7"/>
<keyword evidence="1" id="KW-1188">Viral release from host cell</keyword>
<dbReference type="RefSeq" id="WP_136003902.1">
    <property type="nucleotide sequence ID" value="NZ_SRYW01000004.1"/>
</dbReference>
<dbReference type="Pfam" id="PF17289">
    <property type="entry name" value="Terminase_6C"/>
    <property type="match status" value="1"/>
</dbReference>
<accession>A0A4S2D2H7</accession>
<name>A0A4S2D2H7_STEMA</name>
<dbReference type="InterPro" id="IPR035421">
    <property type="entry name" value="Terminase_6C"/>
</dbReference>
<evidence type="ECO:0000313" key="4">
    <source>
        <dbReference type="EMBL" id="TGY35245.1"/>
    </source>
</evidence>
<dbReference type="Pfam" id="PF03237">
    <property type="entry name" value="Terminase_6N"/>
    <property type="match status" value="1"/>
</dbReference>